<dbReference type="STRING" id="403673.A0A177WGM6"/>
<evidence type="ECO:0000256" key="1">
    <source>
        <dbReference type="SAM" id="MobiDB-lite"/>
    </source>
</evidence>
<protein>
    <recommendedName>
        <fullName evidence="4">Las1-like</fullName>
    </recommendedName>
</protein>
<accession>A0A177WGM6</accession>
<reference evidence="2 3" key="2">
    <citation type="submission" date="2016-05" db="EMBL/GenBank/DDBJ databases">
        <title>Lineage-specific infection strategies underlie the spectrum of fungal disease in amphibians.</title>
        <authorList>
            <person name="Cuomo C.A."/>
            <person name="Farrer R.A."/>
            <person name="James T."/>
            <person name="Longcore J."/>
            <person name="Birren B."/>
        </authorList>
    </citation>
    <scope>NUCLEOTIDE SEQUENCE [LARGE SCALE GENOMIC DNA]</scope>
    <source>
        <strain evidence="2 3">JEL423</strain>
    </source>
</reference>
<dbReference type="GO" id="GO:0000470">
    <property type="term" value="P:maturation of LSU-rRNA"/>
    <property type="evidence" value="ECO:0007669"/>
    <property type="project" value="TreeGrafter"/>
</dbReference>
<dbReference type="GO" id="GO:0090730">
    <property type="term" value="C:Las1 complex"/>
    <property type="evidence" value="ECO:0007669"/>
    <property type="project" value="InterPro"/>
</dbReference>
<dbReference type="eggNOG" id="KOG2425">
    <property type="taxonomic scope" value="Eukaryota"/>
</dbReference>
<feature type="region of interest" description="Disordered" evidence="1">
    <location>
        <begin position="395"/>
        <end position="415"/>
    </location>
</feature>
<organism evidence="2 3">
    <name type="scientific">Batrachochytrium dendrobatidis (strain JEL423)</name>
    <dbReference type="NCBI Taxonomy" id="403673"/>
    <lineage>
        <taxon>Eukaryota</taxon>
        <taxon>Fungi</taxon>
        <taxon>Fungi incertae sedis</taxon>
        <taxon>Chytridiomycota</taxon>
        <taxon>Chytridiomycota incertae sedis</taxon>
        <taxon>Chytridiomycetes</taxon>
        <taxon>Rhizophydiales</taxon>
        <taxon>Rhizophydiales incertae sedis</taxon>
        <taxon>Batrachochytrium</taxon>
    </lineage>
</organism>
<evidence type="ECO:0000313" key="2">
    <source>
        <dbReference type="EMBL" id="OAJ38511.1"/>
    </source>
</evidence>
<sequence>MAPRIPRIVPWAIQEEWSLVFSLLYSDKNELRIQGVNRVKAWISRGKVPHAVLSTSSLVEVSLRDTGLFSMVSESELRLQYSMIFVRFVNGLVDHAQKGAFPEAVSTVAESIGLPGWFVDLRHSATHDKLPSLLLLRNGCIQALQWLHDNYWIVQQNFIADITQDLGNILIKYKESCKASAKGKHTTADTTLSLQKLVHLLTVDTYPDVLLPLLIQPGYLVPLAKKKRAVIEVDGTIGNLPKPLESLWLKLIDTCEYTWPGFCQELLCTILNIIGVQHVLSEPMEHNQITQNQNQSETEYNSQAFLSSACKSKSYLITLVAWAKFIVAKYGSTASMDLVKISEVCFKLPTQFTLEVLHAIMAIDSNIEKKIVFVASFLASKFDLEQSISITADAPSSQTTKQVGNSSSSIEDSATWETKEQRLDADLTHLKQRIEKLDSSWEFKSLKMVVDSNPVVMDKENDQAGWAMVDKTSWKACPLGMLPGNVLPVLALGSEYDNVEFLITNGIVQIPIAAQCAKDMNEQQTRKIGIDSESVTVSAPVPTLLDQHNMEVDEEPLNSFSHDTARNFILTDPTTIVLL</sequence>
<dbReference type="PANTHER" id="PTHR15002:SF0">
    <property type="entry name" value="RIBOSOMAL BIOGENESIS PROTEIN LAS1L"/>
    <property type="match status" value="1"/>
</dbReference>
<dbReference type="AlphaFoldDB" id="A0A177WGM6"/>
<dbReference type="VEuPathDB" id="FungiDB:BDEG_22425"/>
<dbReference type="Proteomes" id="UP000077115">
    <property type="component" value="Unassembled WGS sequence"/>
</dbReference>
<dbReference type="OrthoDB" id="10263222at2759"/>
<reference evidence="2 3" key="1">
    <citation type="submission" date="2006-10" db="EMBL/GenBank/DDBJ databases">
        <title>The Genome Sequence of Batrachochytrium dendrobatidis JEL423.</title>
        <authorList>
            <consortium name="The Broad Institute Genome Sequencing Platform"/>
            <person name="Birren B."/>
            <person name="Lander E."/>
            <person name="Galagan J."/>
            <person name="Cuomo C."/>
            <person name="Devon K."/>
            <person name="Jaffe D."/>
            <person name="Butler J."/>
            <person name="Alvarez P."/>
            <person name="Gnerre S."/>
            <person name="Grabherr M."/>
            <person name="Kleber M."/>
            <person name="Mauceli E."/>
            <person name="Brockman W."/>
            <person name="Young S."/>
            <person name="LaButti K."/>
            <person name="Sykes S."/>
            <person name="DeCaprio D."/>
            <person name="Crawford M."/>
            <person name="Koehrsen M."/>
            <person name="Engels R."/>
            <person name="Montgomery P."/>
            <person name="Pearson M."/>
            <person name="Howarth C."/>
            <person name="Larson L."/>
            <person name="White J."/>
            <person name="O'Leary S."/>
            <person name="Kodira C."/>
            <person name="Zeng Q."/>
            <person name="Yandava C."/>
            <person name="Alvarado L."/>
            <person name="Longcore J."/>
            <person name="James T."/>
        </authorList>
    </citation>
    <scope>NUCLEOTIDE SEQUENCE [LARGE SCALE GENOMIC DNA]</scope>
    <source>
        <strain evidence="2 3">JEL423</strain>
    </source>
</reference>
<dbReference type="GO" id="GO:0030687">
    <property type="term" value="C:preribosome, large subunit precursor"/>
    <property type="evidence" value="ECO:0007669"/>
    <property type="project" value="TreeGrafter"/>
</dbReference>
<name>A0A177WGM6_BATDL</name>
<dbReference type="GO" id="GO:0004519">
    <property type="term" value="F:endonuclease activity"/>
    <property type="evidence" value="ECO:0007669"/>
    <property type="project" value="InterPro"/>
</dbReference>
<gene>
    <name evidence="2" type="ORF">BDEG_22425</name>
</gene>
<dbReference type="Pfam" id="PF04031">
    <property type="entry name" value="Las1"/>
    <property type="match status" value="1"/>
</dbReference>
<dbReference type="EMBL" id="DS022301">
    <property type="protein sequence ID" value="OAJ38511.1"/>
    <property type="molecule type" value="Genomic_DNA"/>
</dbReference>
<evidence type="ECO:0008006" key="4">
    <source>
        <dbReference type="Google" id="ProtNLM"/>
    </source>
</evidence>
<dbReference type="InterPro" id="IPR007174">
    <property type="entry name" value="Las1"/>
</dbReference>
<proteinExistence type="predicted"/>
<dbReference type="GO" id="GO:0000460">
    <property type="term" value="P:maturation of 5.8S rRNA"/>
    <property type="evidence" value="ECO:0007669"/>
    <property type="project" value="TreeGrafter"/>
</dbReference>
<evidence type="ECO:0000313" key="3">
    <source>
        <dbReference type="Proteomes" id="UP000077115"/>
    </source>
</evidence>
<dbReference type="PANTHER" id="PTHR15002">
    <property type="entry name" value="RIBOSOMAL BIOGENESIS PROTEIN LAS1L"/>
    <property type="match status" value="1"/>
</dbReference>